<evidence type="ECO:0000256" key="5">
    <source>
        <dbReference type="ARBA" id="ARBA00022759"/>
    </source>
</evidence>
<evidence type="ECO:0000256" key="3">
    <source>
        <dbReference type="ARBA" id="ARBA00022695"/>
    </source>
</evidence>
<dbReference type="FunFam" id="3.10.20.370:FF:000001">
    <property type="entry name" value="Retrovirus-related Pol polyprotein from transposon 17.6-like protein"/>
    <property type="match status" value="1"/>
</dbReference>
<evidence type="ECO:0000256" key="4">
    <source>
        <dbReference type="ARBA" id="ARBA00022722"/>
    </source>
</evidence>
<dbReference type="InterPro" id="IPR043128">
    <property type="entry name" value="Rev_trsase/Diguanyl_cyclase"/>
</dbReference>
<accession>A0AAV1LXX6</accession>
<dbReference type="AlphaFoldDB" id="A0AAV1LXX6"/>
<dbReference type="PANTHER" id="PTHR37984">
    <property type="entry name" value="PROTEIN CBG26694"/>
    <property type="match status" value="1"/>
</dbReference>
<sequence>MATGFHQIPLEKESVVTGFVTPERHYEYLKMPYGLANSPIVYQRIITKTLREFIEPGDILVYIDDVLILSKTIKQGLDLLRDVLTTLTQAGFSINLKKCSFLSREIEYLGRCISEGQVRPSRNKVKALMDSPEPKGVKQVRQFMGLASYFCRYIPDFAQKTACIAVLTRKGAEFKWGVEQQSARKDIIEWITSEPVLAVYDPSLPIEVHTDASSIGYGAVLMQIHEGGHKRVVAYFSKLTQGAENKYHSYELETLAVVRALQNFRHYLVGIRFTVVTDCNALKLTQRKKDLLPRVARWWLYLQDFDFGLEYREDSFMSHVDYLSRNPVNDCSVEKPLNWARIAQASDEETQTLIQKLTDGQLDPSRYVIENGLLYVHYSPTGEHSRFLCYIPKGHRLSLLSVS</sequence>
<dbReference type="Pfam" id="PF00078">
    <property type="entry name" value="RVT_1"/>
    <property type="match status" value="1"/>
</dbReference>
<evidence type="ECO:0000256" key="6">
    <source>
        <dbReference type="ARBA" id="ARBA00022801"/>
    </source>
</evidence>
<dbReference type="Gene3D" id="3.30.70.270">
    <property type="match status" value="2"/>
</dbReference>
<evidence type="ECO:0000313" key="9">
    <source>
        <dbReference type="EMBL" id="CAK1599037.1"/>
    </source>
</evidence>
<dbReference type="InterPro" id="IPR041373">
    <property type="entry name" value="RT_RNaseH"/>
</dbReference>
<protein>
    <recommendedName>
        <fullName evidence="1">RNA-directed DNA polymerase</fullName>
        <ecNumber evidence="1">2.7.7.49</ecNumber>
    </recommendedName>
</protein>
<dbReference type="GO" id="GO:0003964">
    <property type="term" value="F:RNA-directed DNA polymerase activity"/>
    <property type="evidence" value="ECO:0007669"/>
    <property type="project" value="UniProtKB-KW"/>
</dbReference>
<comment type="caution">
    <text evidence="9">The sequence shown here is derived from an EMBL/GenBank/DDBJ whole genome shotgun (WGS) entry which is preliminary data.</text>
</comment>
<dbReference type="GO" id="GO:0004519">
    <property type="term" value="F:endonuclease activity"/>
    <property type="evidence" value="ECO:0007669"/>
    <property type="project" value="UniProtKB-KW"/>
</dbReference>
<dbReference type="SUPFAM" id="SSF56672">
    <property type="entry name" value="DNA/RNA polymerases"/>
    <property type="match status" value="1"/>
</dbReference>
<feature type="domain" description="Reverse transcriptase" evidence="8">
    <location>
        <begin position="1"/>
        <end position="113"/>
    </location>
</feature>
<keyword evidence="5" id="KW-0255">Endonuclease</keyword>
<evidence type="ECO:0000313" key="10">
    <source>
        <dbReference type="Proteomes" id="UP001314205"/>
    </source>
</evidence>
<keyword evidence="3" id="KW-0548">Nucleotidyltransferase</keyword>
<dbReference type="InterPro" id="IPR050951">
    <property type="entry name" value="Retrovirus_Pol_polyprotein"/>
</dbReference>
<evidence type="ECO:0000256" key="7">
    <source>
        <dbReference type="ARBA" id="ARBA00022918"/>
    </source>
</evidence>
<gene>
    <name evidence="9" type="ORF">PARMNEM_LOCUS17955</name>
</gene>
<organism evidence="9 10">
    <name type="scientific">Parnassius mnemosyne</name>
    <name type="common">clouded apollo</name>
    <dbReference type="NCBI Taxonomy" id="213953"/>
    <lineage>
        <taxon>Eukaryota</taxon>
        <taxon>Metazoa</taxon>
        <taxon>Ecdysozoa</taxon>
        <taxon>Arthropoda</taxon>
        <taxon>Hexapoda</taxon>
        <taxon>Insecta</taxon>
        <taxon>Pterygota</taxon>
        <taxon>Neoptera</taxon>
        <taxon>Endopterygota</taxon>
        <taxon>Lepidoptera</taxon>
        <taxon>Glossata</taxon>
        <taxon>Ditrysia</taxon>
        <taxon>Papilionoidea</taxon>
        <taxon>Papilionidae</taxon>
        <taxon>Parnassiinae</taxon>
        <taxon>Parnassini</taxon>
        <taxon>Parnassius</taxon>
        <taxon>Driopa</taxon>
    </lineage>
</organism>
<dbReference type="InterPro" id="IPR000477">
    <property type="entry name" value="RT_dom"/>
</dbReference>
<dbReference type="Pfam" id="PF17917">
    <property type="entry name" value="RT_RNaseH"/>
    <property type="match status" value="1"/>
</dbReference>
<keyword evidence="6" id="KW-0378">Hydrolase</keyword>
<reference evidence="9 10" key="1">
    <citation type="submission" date="2023-11" db="EMBL/GenBank/DDBJ databases">
        <authorList>
            <person name="Hedman E."/>
            <person name="Englund M."/>
            <person name="Stromberg M."/>
            <person name="Nyberg Akerstrom W."/>
            <person name="Nylinder S."/>
            <person name="Jareborg N."/>
            <person name="Kallberg Y."/>
            <person name="Kronander E."/>
        </authorList>
    </citation>
    <scope>NUCLEOTIDE SEQUENCE [LARGE SCALE GENOMIC DNA]</scope>
</reference>
<name>A0AAV1LXX6_9NEOP</name>
<evidence type="ECO:0000256" key="1">
    <source>
        <dbReference type="ARBA" id="ARBA00012493"/>
    </source>
</evidence>
<keyword evidence="2" id="KW-0808">Transferase</keyword>
<dbReference type="InterPro" id="IPR043502">
    <property type="entry name" value="DNA/RNA_pol_sf"/>
</dbReference>
<dbReference type="FunFam" id="3.30.70.270:FF:000020">
    <property type="entry name" value="Transposon Tf2-6 polyprotein-like Protein"/>
    <property type="match status" value="1"/>
</dbReference>
<proteinExistence type="predicted"/>
<dbReference type="Gene3D" id="3.10.10.10">
    <property type="entry name" value="HIV Type 1 Reverse Transcriptase, subunit A, domain 1"/>
    <property type="match status" value="1"/>
</dbReference>
<evidence type="ECO:0000259" key="8">
    <source>
        <dbReference type="PROSITE" id="PS50878"/>
    </source>
</evidence>
<dbReference type="PANTHER" id="PTHR37984:SF5">
    <property type="entry name" value="PROTEIN NYNRIN-LIKE"/>
    <property type="match status" value="1"/>
</dbReference>
<dbReference type="Proteomes" id="UP001314205">
    <property type="component" value="Unassembled WGS sequence"/>
</dbReference>
<keyword evidence="4" id="KW-0540">Nuclease</keyword>
<dbReference type="GO" id="GO:0016787">
    <property type="term" value="F:hydrolase activity"/>
    <property type="evidence" value="ECO:0007669"/>
    <property type="project" value="UniProtKB-KW"/>
</dbReference>
<dbReference type="PROSITE" id="PS50878">
    <property type="entry name" value="RT_POL"/>
    <property type="match status" value="1"/>
</dbReference>
<dbReference type="EMBL" id="CAVLGL010000104">
    <property type="protein sequence ID" value="CAK1599037.1"/>
    <property type="molecule type" value="Genomic_DNA"/>
</dbReference>
<keyword evidence="10" id="KW-1185">Reference proteome</keyword>
<keyword evidence="7" id="KW-0695">RNA-directed DNA polymerase</keyword>
<dbReference type="CDD" id="cd01647">
    <property type="entry name" value="RT_LTR"/>
    <property type="match status" value="1"/>
</dbReference>
<dbReference type="EC" id="2.7.7.49" evidence="1"/>
<evidence type="ECO:0000256" key="2">
    <source>
        <dbReference type="ARBA" id="ARBA00022679"/>
    </source>
</evidence>
<dbReference type="CDD" id="cd09274">
    <property type="entry name" value="RNase_HI_RT_Ty3"/>
    <property type="match status" value="1"/>
</dbReference>